<dbReference type="EMBL" id="JAHUTJ010042623">
    <property type="protein sequence ID" value="MED6281189.1"/>
    <property type="molecule type" value="Genomic_DNA"/>
</dbReference>
<name>A0ABU7E3Q0_9TELE</name>
<comment type="caution">
    <text evidence="1">The sequence shown here is derived from an EMBL/GenBank/DDBJ whole genome shotgun (WGS) entry which is preliminary data.</text>
</comment>
<gene>
    <name evidence="1" type="ORF">CHARACLAT_018613</name>
</gene>
<reference evidence="1 2" key="1">
    <citation type="submission" date="2021-06" db="EMBL/GenBank/DDBJ databases">
        <authorList>
            <person name="Palmer J.M."/>
        </authorList>
    </citation>
    <scope>NUCLEOTIDE SEQUENCE [LARGE SCALE GENOMIC DNA]</scope>
    <source>
        <strain evidence="1 2">CL_MEX2019</strain>
        <tissue evidence="1">Muscle</tissue>
    </source>
</reference>
<protein>
    <submittedName>
        <fullName evidence="1">Uncharacterized protein</fullName>
    </submittedName>
</protein>
<organism evidence="1 2">
    <name type="scientific">Characodon lateralis</name>
    <dbReference type="NCBI Taxonomy" id="208331"/>
    <lineage>
        <taxon>Eukaryota</taxon>
        <taxon>Metazoa</taxon>
        <taxon>Chordata</taxon>
        <taxon>Craniata</taxon>
        <taxon>Vertebrata</taxon>
        <taxon>Euteleostomi</taxon>
        <taxon>Actinopterygii</taxon>
        <taxon>Neopterygii</taxon>
        <taxon>Teleostei</taxon>
        <taxon>Neoteleostei</taxon>
        <taxon>Acanthomorphata</taxon>
        <taxon>Ovalentaria</taxon>
        <taxon>Atherinomorphae</taxon>
        <taxon>Cyprinodontiformes</taxon>
        <taxon>Goodeidae</taxon>
        <taxon>Characodon</taxon>
    </lineage>
</organism>
<evidence type="ECO:0000313" key="1">
    <source>
        <dbReference type="EMBL" id="MED6281189.1"/>
    </source>
</evidence>
<sequence>MVVISHSCYWSVGRDVNAGGGAWLFDWHSVFSSLLRDQDRHLKGGGDDLIARPGQSVDRRELTRTTHRMEKNTNFKLETCPQLV</sequence>
<dbReference type="Proteomes" id="UP001352852">
    <property type="component" value="Unassembled WGS sequence"/>
</dbReference>
<evidence type="ECO:0000313" key="2">
    <source>
        <dbReference type="Proteomes" id="UP001352852"/>
    </source>
</evidence>
<keyword evidence="2" id="KW-1185">Reference proteome</keyword>
<accession>A0ABU7E3Q0</accession>
<proteinExistence type="predicted"/>